<keyword evidence="10" id="KW-0762">Sugar transport</keyword>
<evidence type="ECO:0000256" key="7">
    <source>
        <dbReference type="SAM" id="MobiDB-lite"/>
    </source>
</evidence>
<feature type="transmembrane region" description="Helical" evidence="8">
    <location>
        <begin position="229"/>
        <end position="252"/>
    </location>
</feature>
<dbReference type="InterPro" id="IPR036259">
    <property type="entry name" value="MFS_trans_sf"/>
</dbReference>
<feature type="region of interest" description="Disordered" evidence="7">
    <location>
        <begin position="31"/>
        <end position="56"/>
    </location>
</feature>
<dbReference type="Gene3D" id="1.20.1250.20">
    <property type="entry name" value="MFS general substrate transporter like domains"/>
    <property type="match status" value="1"/>
</dbReference>
<evidence type="ECO:0000256" key="1">
    <source>
        <dbReference type="ARBA" id="ARBA00004141"/>
    </source>
</evidence>
<sequence>MSWFLKLVHTKETANYPGVLIPLQQVQRYQPVDSEPEVKPDDGAADDEDDQPLLPGDTWDLGSLKAEIEKELAESGKDSPYERKSRVINRAIQDVGMGRYQWELFTLCGMGWLADNLWMQLEGLALVLPRLAVDFGVSENDVRYTTMITFIGLSIGSTFWGIASDLIGRRPAFNMTLFLCGAFGFAAAFGPNWPGTAALFLCMGLGVGGNLPVDGALFLEFLPFESNNLLTLLSVWWPVGQLIASLVAWAVIPPFSCDTKLESCVLTNGEQPCCAREDNRGWRYFIGILGIMTFLMFICRFFLFRLYESPKLLLSRGRQDEAVAVVHGIAHHNKAKTWLTEEILNAVGGHPEAQSLTQTAAEIAKSKTNALSWQVMKPLFQGWRLAVTTILIWIIWATIGMAYPLFNAFLPQYLAKSGKDQAPVSTQTVYRNYFITSAAGVPGSIIACWTVDIKYVGRKGTMAISTLFSAIFLYLFTASTTPAYQTFCSAAEAFWQNIMYGVLYAYTPEVFPAPNRGTATGIASLLNRITGICAPIVAANSGIKDPLAPILAAGAIYLVSFVATVFLPIETRGQQSL</sequence>
<dbReference type="FunFam" id="1.20.1250.20:FF:000171">
    <property type="entry name" value="MFS general substrate transporter"/>
    <property type="match status" value="1"/>
</dbReference>
<name>A0A9P4MBN7_9PEZI</name>
<evidence type="ECO:0000256" key="2">
    <source>
        <dbReference type="ARBA" id="ARBA00008335"/>
    </source>
</evidence>
<evidence type="ECO:0000256" key="3">
    <source>
        <dbReference type="ARBA" id="ARBA00022448"/>
    </source>
</evidence>
<dbReference type="PROSITE" id="PS50850">
    <property type="entry name" value="MFS"/>
    <property type="match status" value="1"/>
</dbReference>
<dbReference type="CDD" id="cd17316">
    <property type="entry name" value="MFS_SV2_like"/>
    <property type="match status" value="1"/>
</dbReference>
<evidence type="ECO:0000256" key="6">
    <source>
        <dbReference type="ARBA" id="ARBA00023136"/>
    </source>
</evidence>
<feature type="transmembrane region" description="Helical" evidence="8">
    <location>
        <begin position="144"/>
        <end position="163"/>
    </location>
</feature>
<dbReference type="AlphaFoldDB" id="A0A9P4MBN7"/>
<comment type="similarity">
    <text evidence="2">Belongs to the major facilitator superfamily.</text>
</comment>
<evidence type="ECO:0000256" key="4">
    <source>
        <dbReference type="ARBA" id="ARBA00022692"/>
    </source>
</evidence>
<dbReference type="OrthoDB" id="4139357at2759"/>
<accession>A0A9P4MBN7</accession>
<feature type="transmembrane region" description="Helical" evidence="8">
    <location>
        <begin position="197"/>
        <end position="222"/>
    </location>
</feature>
<organism evidence="10 11">
    <name type="scientific">Rhizodiscina lignyota</name>
    <dbReference type="NCBI Taxonomy" id="1504668"/>
    <lineage>
        <taxon>Eukaryota</taxon>
        <taxon>Fungi</taxon>
        <taxon>Dikarya</taxon>
        <taxon>Ascomycota</taxon>
        <taxon>Pezizomycotina</taxon>
        <taxon>Dothideomycetes</taxon>
        <taxon>Pleosporomycetidae</taxon>
        <taxon>Aulographales</taxon>
        <taxon>Rhizodiscinaceae</taxon>
        <taxon>Rhizodiscina</taxon>
    </lineage>
</organism>
<dbReference type="EMBL" id="ML978121">
    <property type="protein sequence ID" value="KAF2104846.1"/>
    <property type="molecule type" value="Genomic_DNA"/>
</dbReference>
<feature type="transmembrane region" description="Helical" evidence="8">
    <location>
        <begin position="460"/>
        <end position="477"/>
    </location>
</feature>
<evidence type="ECO:0000313" key="11">
    <source>
        <dbReference type="Proteomes" id="UP000799772"/>
    </source>
</evidence>
<feature type="transmembrane region" description="Helical" evidence="8">
    <location>
        <begin position="547"/>
        <end position="569"/>
    </location>
</feature>
<comment type="subcellular location">
    <subcellularLocation>
        <location evidence="1">Membrane</location>
        <topology evidence="1">Multi-pass membrane protein</topology>
    </subcellularLocation>
</comment>
<dbReference type="SUPFAM" id="SSF103473">
    <property type="entry name" value="MFS general substrate transporter"/>
    <property type="match status" value="1"/>
</dbReference>
<comment type="caution">
    <text evidence="10">The sequence shown here is derived from an EMBL/GenBank/DDBJ whole genome shotgun (WGS) entry which is preliminary data.</text>
</comment>
<feature type="transmembrane region" description="Helical" evidence="8">
    <location>
        <begin position="385"/>
        <end position="406"/>
    </location>
</feature>
<dbReference type="InterPro" id="IPR020846">
    <property type="entry name" value="MFS_dom"/>
</dbReference>
<dbReference type="GO" id="GO:0022857">
    <property type="term" value="F:transmembrane transporter activity"/>
    <property type="evidence" value="ECO:0007669"/>
    <property type="project" value="InterPro"/>
</dbReference>
<protein>
    <submittedName>
        <fullName evidence="10">Sugar transporter</fullName>
    </submittedName>
</protein>
<dbReference type="PANTHER" id="PTHR23511:SF5">
    <property type="entry name" value="MAJOR FACILITATOR-TYPE TRANSPORTER HXNZ-RELATED"/>
    <property type="match status" value="1"/>
</dbReference>
<feature type="domain" description="Major facilitator superfamily (MFS) profile" evidence="9">
    <location>
        <begin position="104"/>
        <end position="572"/>
    </location>
</feature>
<keyword evidence="4 8" id="KW-0812">Transmembrane</keyword>
<dbReference type="PANTHER" id="PTHR23511">
    <property type="entry name" value="SYNAPTIC VESICLE GLYCOPROTEIN 2"/>
    <property type="match status" value="1"/>
</dbReference>
<evidence type="ECO:0000256" key="8">
    <source>
        <dbReference type="SAM" id="Phobius"/>
    </source>
</evidence>
<proteinExistence type="inferred from homology"/>
<evidence type="ECO:0000313" key="10">
    <source>
        <dbReference type="EMBL" id="KAF2104846.1"/>
    </source>
</evidence>
<reference evidence="10" key="1">
    <citation type="journal article" date="2020" name="Stud. Mycol.">
        <title>101 Dothideomycetes genomes: a test case for predicting lifestyles and emergence of pathogens.</title>
        <authorList>
            <person name="Haridas S."/>
            <person name="Albert R."/>
            <person name="Binder M."/>
            <person name="Bloem J."/>
            <person name="Labutti K."/>
            <person name="Salamov A."/>
            <person name="Andreopoulos B."/>
            <person name="Baker S."/>
            <person name="Barry K."/>
            <person name="Bills G."/>
            <person name="Bluhm B."/>
            <person name="Cannon C."/>
            <person name="Castanera R."/>
            <person name="Culley D."/>
            <person name="Daum C."/>
            <person name="Ezra D."/>
            <person name="Gonzalez J."/>
            <person name="Henrissat B."/>
            <person name="Kuo A."/>
            <person name="Liang C."/>
            <person name="Lipzen A."/>
            <person name="Lutzoni F."/>
            <person name="Magnuson J."/>
            <person name="Mondo S."/>
            <person name="Nolan M."/>
            <person name="Ohm R."/>
            <person name="Pangilinan J."/>
            <person name="Park H.-J."/>
            <person name="Ramirez L."/>
            <person name="Alfaro M."/>
            <person name="Sun H."/>
            <person name="Tritt A."/>
            <person name="Yoshinaga Y."/>
            <person name="Zwiers L.-H."/>
            <person name="Turgeon B."/>
            <person name="Goodwin S."/>
            <person name="Spatafora J."/>
            <person name="Crous P."/>
            <person name="Grigoriev I."/>
        </authorList>
    </citation>
    <scope>NUCLEOTIDE SEQUENCE</scope>
    <source>
        <strain evidence="10">CBS 133067</strain>
    </source>
</reference>
<dbReference type="Pfam" id="PF07690">
    <property type="entry name" value="MFS_1"/>
    <property type="match status" value="1"/>
</dbReference>
<dbReference type="GO" id="GO:0016020">
    <property type="term" value="C:membrane"/>
    <property type="evidence" value="ECO:0007669"/>
    <property type="project" value="UniProtKB-SubCell"/>
</dbReference>
<keyword evidence="3" id="KW-0813">Transport</keyword>
<feature type="transmembrane region" description="Helical" evidence="8">
    <location>
        <begin position="433"/>
        <end position="453"/>
    </location>
</feature>
<feature type="transmembrane region" description="Helical" evidence="8">
    <location>
        <begin position="172"/>
        <end position="191"/>
    </location>
</feature>
<evidence type="ECO:0000259" key="9">
    <source>
        <dbReference type="PROSITE" id="PS50850"/>
    </source>
</evidence>
<dbReference type="Proteomes" id="UP000799772">
    <property type="component" value="Unassembled WGS sequence"/>
</dbReference>
<feature type="transmembrane region" description="Helical" evidence="8">
    <location>
        <begin position="284"/>
        <end position="303"/>
    </location>
</feature>
<evidence type="ECO:0000256" key="5">
    <source>
        <dbReference type="ARBA" id="ARBA00022989"/>
    </source>
</evidence>
<keyword evidence="6 8" id="KW-0472">Membrane</keyword>
<keyword evidence="5 8" id="KW-1133">Transmembrane helix</keyword>
<keyword evidence="11" id="KW-1185">Reference proteome</keyword>
<gene>
    <name evidence="10" type="ORF">NA57DRAFT_51645</name>
</gene>
<dbReference type="InterPro" id="IPR011701">
    <property type="entry name" value="MFS"/>
</dbReference>